<dbReference type="SUPFAM" id="SSF47203">
    <property type="entry name" value="Acyl-CoA dehydrogenase C-terminal domain-like"/>
    <property type="match status" value="1"/>
</dbReference>
<organism evidence="8 9">
    <name type="scientific">Mycolicibacterium thermoresistibile</name>
    <name type="common">Mycobacterium thermoresistibile</name>
    <dbReference type="NCBI Taxonomy" id="1797"/>
    <lineage>
        <taxon>Bacteria</taxon>
        <taxon>Bacillati</taxon>
        <taxon>Actinomycetota</taxon>
        <taxon>Actinomycetes</taxon>
        <taxon>Mycobacteriales</taxon>
        <taxon>Mycobacteriaceae</taxon>
        <taxon>Mycolicibacterium</taxon>
    </lineage>
</organism>
<dbReference type="InterPro" id="IPR009075">
    <property type="entry name" value="AcylCo_DH/oxidase_C"/>
</dbReference>
<evidence type="ECO:0000256" key="3">
    <source>
        <dbReference type="ARBA" id="ARBA00022630"/>
    </source>
</evidence>
<dbReference type="InterPro" id="IPR009100">
    <property type="entry name" value="AcylCoA_DH/oxidase_NM_dom_sf"/>
</dbReference>
<keyword evidence="4" id="KW-0274">FAD</keyword>
<evidence type="ECO:0000256" key="1">
    <source>
        <dbReference type="ARBA" id="ARBA00001974"/>
    </source>
</evidence>
<sequence length="354" mass="36869">MRFTFDEQQQELAEVARSFFVSGAPMDQVDAGPEAARKAWGHAVEALGVHLLGVPEEFGGVGGVVGLAAVLEQAGRVLYPAPLLTSVGYANGLLAALGGVAHKVLRDVAESGRAAAVVEDPAVRLEGDTVIGTAAAVVDAELADDLLVIADGAVVHVDASEVRMEPREGVDPSRRAARVAFPDVLGTVLARDAGEAVTLARRRAQALAAVEAVGGMRATLDSVVEHVSTRQQFGVPVGSFQAVQHRAVDMLLELDRATAGAYHAAWCVDAEPETLAWAAPLALVTAASGYGSVARAAIQLFGGIGFTWEHPAHRHFRRSVALASQFGTADQQLDAVHAAVGAIRPESVAQESTY</sequence>
<keyword evidence="5" id="KW-0560">Oxidoreductase</keyword>
<protein>
    <submittedName>
        <fullName evidence="8">Isovaleryl-CoA dehydrogenase</fullName>
    </submittedName>
</protein>
<accession>A0A100XF80</accession>
<gene>
    <name evidence="8" type="ORF">RMCT_2481</name>
</gene>
<dbReference type="OrthoDB" id="8677713at2"/>
<proteinExistence type="inferred from homology"/>
<dbReference type="InterPro" id="IPR037069">
    <property type="entry name" value="AcylCoA_DH/ox_N_sf"/>
</dbReference>
<dbReference type="Gene3D" id="1.10.540.10">
    <property type="entry name" value="Acyl-CoA dehydrogenase/oxidase, N-terminal domain"/>
    <property type="match status" value="1"/>
</dbReference>
<reference evidence="9" key="2">
    <citation type="submission" date="2016-02" db="EMBL/GenBank/DDBJ databases">
        <title>Draft genome sequence of five rapidly growing Mycobacterium species.</title>
        <authorList>
            <person name="Katahira K."/>
            <person name="Gotou Y."/>
            <person name="Iida K."/>
            <person name="Ogura Y."/>
            <person name="Hayashi T."/>
        </authorList>
    </citation>
    <scope>NUCLEOTIDE SEQUENCE [LARGE SCALE GENOMIC DNA]</scope>
    <source>
        <strain evidence="9">JCM6362</strain>
    </source>
</reference>
<dbReference type="Gene3D" id="1.20.140.10">
    <property type="entry name" value="Butyryl-CoA Dehydrogenase, subunit A, domain 3"/>
    <property type="match status" value="1"/>
</dbReference>
<dbReference type="EMBL" id="BCTB01000018">
    <property type="protein sequence ID" value="GAT15511.1"/>
    <property type="molecule type" value="Genomic_DNA"/>
</dbReference>
<evidence type="ECO:0000256" key="4">
    <source>
        <dbReference type="ARBA" id="ARBA00022827"/>
    </source>
</evidence>
<keyword evidence="3" id="KW-0285">Flavoprotein</keyword>
<dbReference type="InterPro" id="IPR036250">
    <property type="entry name" value="AcylCo_DH-like_C"/>
</dbReference>
<evidence type="ECO:0000259" key="6">
    <source>
        <dbReference type="Pfam" id="PF00441"/>
    </source>
</evidence>
<dbReference type="GO" id="GO:0050660">
    <property type="term" value="F:flavin adenine dinucleotide binding"/>
    <property type="evidence" value="ECO:0007669"/>
    <property type="project" value="InterPro"/>
</dbReference>
<dbReference type="InterPro" id="IPR013786">
    <property type="entry name" value="AcylCoA_DH/ox_N"/>
</dbReference>
<dbReference type="STRING" id="1797.RMCT_2481"/>
<evidence type="ECO:0000259" key="7">
    <source>
        <dbReference type="Pfam" id="PF02771"/>
    </source>
</evidence>
<comment type="caution">
    <text evidence="8">The sequence shown here is derived from an EMBL/GenBank/DDBJ whole genome shotgun (WGS) entry which is preliminary data.</text>
</comment>
<dbReference type="Proteomes" id="UP000069654">
    <property type="component" value="Unassembled WGS sequence"/>
</dbReference>
<dbReference type="Pfam" id="PF00441">
    <property type="entry name" value="Acyl-CoA_dh_1"/>
    <property type="match status" value="1"/>
</dbReference>
<dbReference type="AlphaFoldDB" id="A0A100XF80"/>
<evidence type="ECO:0000256" key="2">
    <source>
        <dbReference type="ARBA" id="ARBA00009347"/>
    </source>
</evidence>
<reference evidence="8 9" key="1">
    <citation type="journal article" date="2016" name="Genome Announc.">
        <title>Draft Genome Sequences of Five Rapidly Growing Mycobacterium Species, M. thermoresistibile, M. fortuitum subsp. acetamidolyticum, M. canariasense, M. brisbanense, and M. novocastrense.</title>
        <authorList>
            <person name="Katahira K."/>
            <person name="Ogura Y."/>
            <person name="Gotoh Y."/>
            <person name="Hayashi T."/>
        </authorList>
    </citation>
    <scope>NUCLEOTIDE SEQUENCE [LARGE SCALE GENOMIC DNA]</scope>
    <source>
        <strain evidence="8 9">JCM6362</strain>
    </source>
</reference>
<feature type="domain" description="Acyl-CoA dehydrogenase/oxidase N-terminal" evidence="7">
    <location>
        <begin position="7"/>
        <end position="88"/>
    </location>
</feature>
<dbReference type="PANTHER" id="PTHR43884">
    <property type="entry name" value="ACYL-COA DEHYDROGENASE"/>
    <property type="match status" value="1"/>
</dbReference>
<dbReference type="Pfam" id="PF02771">
    <property type="entry name" value="Acyl-CoA_dh_N"/>
    <property type="match status" value="1"/>
</dbReference>
<evidence type="ECO:0000313" key="8">
    <source>
        <dbReference type="EMBL" id="GAT15511.1"/>
    </source>
</evidence>
<comment type="similarity">
    <text evidence="2">Belongs to the acyl-CoA dehydrogenase family.</text>
</comment>
<feature type="domain" description="Acyl-CoA dehydrogenase/oxidase C-terminal" evidence="6">
    <location>
        <begin position="207"/>
        <end position="340"/>
    </location>
</feature>
<dbReference type="SUPFAM" id="SSF56645">
    <property type="entry name" value="Acyl-CoA dehydrogenase NM domain-like"/>
    <property type="match status" value="1"/>
</dbReference>
<dbReference type="RefSeq" id="WP_003926408.1">
    <property type="nucleotide sequence ID" value="NZ_BCTB01000018.1"/>
</dbReference>
<dbReference type="GO" id="GO:0003995">
    <property type="term" value="F:acyl-CoA dehydrogenase activity"/>
    <property type="evidence" value="ECO:0007669"/>
    <property type="project" value="TreeGrafter"/>
</dbReference>
<evidence type="ECO:0000313" key="9">
    <source>
        <dbReference type="Proteomes" id="UP000069654"/>
    </source>
</evidence>
<comment type="cofactor">
    <cofactor evidence="1">
        <name>FAD</name>
        <dbReference type="ChEBI" id="CHEBI:57692"/>
    </cofactor>
</comment>
<name>A0A100XF80_MYCTH</name>
<evidence type="ECO:0000256" key="5">
    <source>
        <dbReference type="ARBA" id="ARBA00023002"/>
    </source>
</evidence>
<dbReference type="PANTHER" id="PTHR43884:SF20">
    <property type="entry name" value="ACYL-COA DEHYDROGENASE FADE28"/>
    <property type="match status" value="1"/>
</dbReference>